<name>A0A5C6C7P8_9BACT</name>
<dbReference type="InterPro" id="IPR011990">
    <property type="entry name" value="TPR-like_helical_dom_sf"/>
</dbReference>
<evidence type="ECO:0000313" key="2">
    <source>
        <dbReference type="Proteomes" id="UP000316304"/>
    </source>
</evidence>
<dbReference type="OrthoDB" id="272223at2"/>
<dbReference type="EMBL" id="SJPT01000009">
    <property type="protein sequence ID" value="TWU20162.1"/>
    <property type="molecule type" value="Genomic_DNA"/>
</dbReference>
<dbReference type="Proteomes" id="UP000316304">
    <property type="component" value="Unassembled WGS sequence"/>
</dbReference>
<dbReference type="RefSeq" id="WP_146596688.1">
    <property type="nucleotide sequence ID" value="NZ_SJPT01000009.1"/>
</dbReference>
<gene>
    <name evidence="1" type="ORF">Pla52o_46760</name>
</gene>
<keyword evidence="2" id="KW-1185">Reference proteome</keyword>
<comment type="caution">
    <text evidence="1">The sequence shown here is derived from an EMBL/GenBank/DDBJ whole genome shotgun (WGS) entry which is preliminary data.</text>
</comment>
<dbReference type="Gene3D" id="1.25.40.10">
    <property type="entry name" value="Tetratricopeptide repeat domain"/>
    <property type="match status" value="1"/>
</dbReference>
<dbReference type="AlphaFoldDB" id="A0A5C6C7P8"/>
<proteinExistence type="predicted"/>
<evidence type="ECO:0000313" key="1">
    <source>
        <dbReference type="EMBL" id="TWU20162.1"/>
    </source>
</evidence>
<protein>
    <recommendedName>
        <fullName evidence="3">Tetratricopeptide repeat protein</fullName>
    </recommendedName>
</protein>
<accession>A0A5C6C7P8</accession>
<dbReference type="SUPFAM" id="SSF48452">
    <property type="entry name" value="TPR-like"/>
    <property type="match status" value="1"/>
</dbReference>
<organism evidence="1 2">
    <name type="scientific">Novipirellula galeiformis</name>
    <dbReference type="NCBI Taxonomy" id="2528004"/>
    <lineage>
        <taxon>Bacteria</taxon>
        <taxon>Pseudomonadati</taxon>
        <taxon>Planctomycetota</taxon>
        <taxon>Planctomycetia</taxon>
        <taxon>Pirellulales</taxon>
        <taxon>Pirellulaceae</taxon>
        <taxon>Novipirellula</taxon>
    </lineage>
</organism>
<reference evidence="1 2" key="1">
    <citation type="submission" date="2019-02" db="EMBL/GenBank/DDBJ databases">
        <title>Deep-cultivation of Planctomycetes and their phenomic and genomic characterization uncovers novel biology.</title>
        <authorList>
            <person name="Wiegand S."/>
            <person name="Jogler M."/>
            <person name="Boedeker C."/>
            <person name="Pinto D."/>
            <person name="Vollmers J."/>
            <person name="Rivas-Marin E."/>
            <person name="Kohn T."/>
            <person name="Peeters S.H."/>
            <person name="Heuer A."/>
            <person name="Rast P."/>
            <person name="Oberbeckmann S."/>
            <person name="Bunk B."/>
            <person name="Jeske O."/>
            <person name="Meyerdierks A."/>
            <person name="Storesund J.E."/>
            <person name="Kallscheuer N."/>
            <person name="Luecker S."/>
            <person name="Lage O.M."/>
            <person name="Pohl T."/>
            <person name="Merkel B.J."/>
            <person name="Hornburger P."/>
            <person name="Mueller R.-W."/>
            <person name="Bruemmer F."/>
            <person name="Labrenz M."/>
            <person name="Spormann A.M."/>
            <person name="Op Den Camp H."/>
            <person name="Overmann J."/>
            <person name="Amann R."/>
            <person name="Jetten M.S.M."/>
            <person name="Mascher T."/>
            <person name="Medema M.H."/>
            <person name="Devos D.P."/>
            <person name="Kaster A.-K."/>
            <person name="Ovreas L."/>
            <person name="Rohde M."/>
            <person name="Galperin M.Y."/>
            <person name="Jogler C."/>
        </authorList>
    </citation>
    <scope>NUCLEOTIDE SEQUENCE [LARGE SCALE GENOMIC DNA]</scope>
    <source>
        <strain evidence="1 2">Pla52o</strain>
    </source>
</reference>
<evidence type="ECO:0008006" key="3">
    <source>
        <dbReference type="Google" id="ProtNLM"/>
    </source>
</evidence>
<sequence>MRDFETWEDICDFRERRDYEGLVAYCQDDVRRYPDDLYAAERLAHAYVLNGNYERAIEFGARMHHDYPEISCFQHHILDALFAIGKSENDFDWVIRPTIIRLDNNVADRCYEFLRPKHKPRHLADLQFGIWHDDYFAFTDEEMLRYLRDDPRFVIVGNSPVTAEITVARRRKSRTT</sequence>